<accession>A0AAV1R5A6</accession>
<protein>
    <submittedName>
        <fullName evidence="1">Uncharacterized protein</fullName>
    </submittedName>
</protein>
<dbReference type="EMBL" id="CAWUPB010000892">
    <property type="protein sequence ID" value="CAK7327989.1"/>
    <property type="molecule type" value="Genomic_DNA"/>
</dbReference>
<keyword evidence="2" id="KW-1185">Reference proteome</keyword>
<dbReference type="Proteomes" id="UP001314170">
    <property type="component" value="Unassembled WGS sequence"/>
</dbReference>
<organism evidence="1 2">
    <name type="scientific">Dovyalis caffra</name>
    <dbReference type="NCBI Taxonomy" id="77055"/>
    <lineage>
        <taxon>Eukaryota</taxon>
        <taxon>Viridiplantae</taxon>
        <taxon>Streptophyta</taxon>
        <taxon>Embryophyta</taxon>
        <taxon>Tracheophyta</taxon>
        <taxon>Spermatophyta</taxon>
        <taxon>Magnoliopsida</taxon>
        <taxon>eudicotyledons</taxon>
        <taxon>Gunneridae</taxon>
        <taxon>Pentapetalae</taxon>
        <taxon>rosids</taxon>
        <taxon>fabids</taxon>
        <taxon>Malpighiales</taxon>
        <taxon>Salicaceae</taxon>
        <taxon>Flacourtieae</taxon>
        <taxon>Dovyalis</taxon>
    </lineage>
</organism>
<proteinExistence type="predicted"/>
<gene>
    <name evidence="1" type="ORF">DCAF_LOCUS5707</name>
</gene>
<name>A0AAV1R5A6_9ROSI</name>
<reference evidence="1 2" key="1">
    <citation type="submission" date="2024-01" db="EMBL/GenBank/DDBJ databases">
        <authorList>
            <person name="Waweru B."/>
        </authorList>
    </citation>
    <scope>NUCLEOTIDE SEQUENCE [LARGE SCALE GENOMIC DNA]</scope>
</reference>
<comment type="caution">
    <text evidence="1">The sequence shown here is derived from an EMBL/GenBank/DDBJ whole genome shotgun (WGS) entry which is preliminary data.</text>
</comment>
<evidence type="ECO:0000313" key="2">
    <source>
        <dbReference type="Proteomes" id="UP001314170"/>
    </source>
</evidence>
<sequence length="97" mass="11773">MVETSYNSYVMVATVNLAMVALETTEKWRTKLPIKVKWLRNFITVWYDRSETIMDERSGLDYVYVEEKEDFRVLWWLEASRVGLGEIRWLKERFNEL</sequence>
<dbReference type="AlphaFoldDB" id="A0AAV1R5A6"/>
<evidence type="ECO:0000313" key="1">
    <source>
        <dbReference type="EMBL" id="CAK7327989.1"/>
    </source>
</evidence>